<name>A0A5Q0H1Y2_SACSY</name>
<reference evidence="2" key="1">
    <citation type="journal article" date="2021" name="Curr. Microbiol.">
        <title>Complete genome of nocamycin-producing strain Saccharothrix syringae NRRL B-16468 reveals the biosynthetic potential for secondary metabolites.</title>
        <authorList>
            <person name="Mo X."/>
            <person name="Yang S."/>
        </authorList>
    </citation>
    <scope>NUCLEOTIDE SEQUENCE [LARGE SCALE GENOMIC DNA]</scope>
    <source>
        <strain evidence="2">ATCC 51364 / DSM 43886 / JCM 6844 / KCTC 9398 / NBRC 14523 / NRRL B-16468 / INA 2240</strain>
    </source>
</reference>
<dbReference type="EMBL" id="CP034550">
    <property type="protein sequence ID" value="QFZ20266.1"/>
    <property type="molecule type" value="Genomic_DNA"/>
</dbReference>
<dbReference type="RefSeq" id="WP_051766687.1">
    <property type="nucleotide sequence ID" value="NZ_CP034550.1"/>
</dbReference>
<dbReference type="OrthoDB" id="3885120at2"/>
<organism evidence="1 2">
    <name type="scientific">Saccharothrix syringae</name>
    <name type="common">Nocardiopsis syringae</name>
    <dbReference type="NCBI Taxonomy" id="103733"/>
    <lineage>
        <taxon>Bacteria</taxon>
        <taxon>Bacillati</taxon>
        <taxon>Actinomycetota</taxon>
        <taxon>Actinomycetes</taxon>
        <taxon>Pseudonocardiales</taxon>
        <taxon>Pseudonocardiaceae</taxon>
        <taxon>Saccharothrix</taxon>
    </lineage>
</organism>
<gene>
    <name evidence="1" type="ORF">EKG83_25160</name>
</gene>
<sequence length="566" mass="59915">MLIGHTPELRRLPADRSFAAAAGSAVSRAGDVEIPGGTDARTEAACRRAVGGADVHVLLVGFRYGSPVPDRPELSHPELEFDVAGELGVPRLVFLLTEDTRGPAELFLDHEHGARQQRFRARLRDDGLVTASVSSPAEVEAAVLDALSGLPRAAPAGTVVNSLGGTAHGNVVMAGAVHGDINLAHKPDRDIGIHVAGAHEPFEPVDGEYHLPVEIARKTPDVHRLSLSADVDGTPAAAWRLRPADVVLDSDHTTVEVTLRFTGTPLGAGPRRLTLEARNPDDDRSWSSNGVIVDAPADPGAELDLEVPGKGIWTSGTYRVEVVIRNRGNTRLEGSLTKSWDHRDQPGFLPPEAVGLAPNTAFTVAPGGEVRHEVSLTVPRQRWFTTTWHVPLGVAVRRYDVTAAPPGLEQRGMLADLRDLLQRLMAWGRVPLTLKRGVLAASGAGILALGVTCGVTASPDAPAPLPRTVMACDADTAAIVLGELTADDARDHGSYALATERARLPAVLGPYRVQATELAYACPSVKRVVRPEFTAVLWLGPLPSAKAAEVCPVLGRQAGCGVALTY</sequence>
<evidence type="ECO:0008006" key="3">
    <source>
        <dbReference type="Google" id="ProtNLM"/>
    </source>
</evidence>
<protein>
    <recommendedName>
        <fullName evidence="3">DUF4062 domain-containing protein</fullName>
    </recommendedName>
</protein>
<evidence type="ECO:0000313" key="2">
    <source>
        <dbReference type="Proteomes" id="UP000325787"/>
    </source>
</evidence>
<dbReference type="AlphaFoldDB" id="A0A5Q0H1Y2"/>
<proteinExistence type="predicted"/>
<accession>A0A5Q0H1Y2</accession>
<keyword evidence="2" id="KW-1185">Reference proteome</keyword>
<dbReference type="KEGG" id="ssyi:EKG83_25160"/>
<dbReference type="Proteomes" id="UP000325787">
    <property type="component" value="Chromosome"/>
</dbReference>
<evidence type="ECO:0000313" key="1">
    <source>
        <dbReference type="EMBL" id="QFZ20266.1"/>
    </source>
</evidence>